<reference evidence="1" key="2">
    <citation type="journal article" date="2015" name="Data Brief">
        <title>Shoot transcriptome of the giant reed, Arundo donax.</title>
        <authorList>
            <person name="Barrero R.A."/>
            <person name="Guerrero F.D."/>
            <person name="Moolhuijzen P."/>
            <person name="Goolsby J.A."/>
            <person name="Tidwell J."/>
            <person name="Bellgard S.E."/>
            <person name="Bellgard M.I."/>
        </authorList>
    </citation>
    <scope>NUCLEOTIDE SEQUENCE</scope>
    <source>
        <tissue evidence="1">Shoot tissue taken approximately 20 cm above the soil surface</tissue>
    </source>
</reference>
<name>A0A0A9BTF2_ARUDO</name>
<proteinExistence type="predicted"/>
<accession>A0A0A9BTF2</accession>
<dbReference type="EMBL" id="GBRH01235358">
    <property type="protein sequence ID" value="JAD62537.1"/>
    <property type="molecule type" value="Transcribed_RNA"/>
</dbReference>
<dbReference type="AlphaFoldDB" id="A0A0A9BTF2"/>
<evidence type="ECO:0000313" key="1">
    <source>
        <dbReference type="EMBL" id="JAD62537.1"/>
    </source>
</evidence>
<sequence length="57" mass="6586">MTISPGRENPRTPFSSLHRGIMAHVRTGLSLRPVLWRGGRREDFFCENGESNSRRME</sequence>
<protein>
    <submittedName>
        <fullName evidence="1">Uncharacterized protein</fullName>
    </submittedName>
</protein>
<reference evidence="1" key="1">
    <citation type="submission" date="2014-09" db="EMBL/GenBank/DDBJ databases">
        <authorList>
            <person name="Magalhaes I.L.F."/>
            <person name="Oliveira U."/>
            <person name="Santos F.R."/>
            <person name="Vidigal T.H.D.A."/>
            <person name="Brescovit A.D."/>
            <person name="Santos A.J."/>
        </authorList>
    </citation>
    <scope>NUCLEOTIDE SEQUENCE</scope>
    <source>
        <tissue evidence="1">Shoot tissue taken approximately 20 cm above the soil surface</tissue>
    </source>
</reference>
<organism evidence="1">
    <name type="scientific">Arundo donax</name>
    <name type="common">Giant reed</name>
    <name type="synonym">Donax arundinaceus</name>
    <dbReference type="NCBI Taxonomy" id="35708"/>
    <lineage>
        <taxon>Eukaryota</taxon>
        <taxon>Viridiplantae</taxon>
        <taxon>Streptophyta</taxon>
        <taxon>Embryophyta</taxon>
        <taxon>Tracheophyta</taxon>
        <taxon>Spermatophyta</taxon>
        <taxon>Magnoliopsida</taxon>
        <taxon>Liliopsida</taxon>
        <taxon>Poales</taxon>
        <taxon>Poaceae</taxon>
        <taxon>PACMAD clade</taxon>
        <taxon>Arundinoideae</taxon>
        <taxon>Arundineae</taxon>
        <taxon>Arundo</taxon>
    </lineage>
</organism>